<reference evidence="1 2" key="1">
    <citation type="submission" date="2016-10" db="EMBL/GenBank/DDBJ databases">
        <title>Paenibacillus species isolates.</title>
        <authorList>
            <person name="Beno S.M."/>
        </authorList>
    </citation>
    <scope>NUCLEOTIDE SEQUENCE [LARGE SCALE GENOMIC DNA]</scope>
    <source>
        <strain evidence="1 2">FSL H7-0918</strain>
    </source>
</reference>
<proteinExistence type="predicted"/>
<evidence type="ECO:0000313" key="2">
    <source>
        <dbReference type="Proteomes" id="UP000187323"/>
    </source>
</evidence>
<gene>
    <name evidence="1" type="ORF">BSK47_04580</name>
</gene>
<accession>A0AB36JJS4</accession>
<name>A0AB36JJS4_9BACL</name>
<protein>
    <submittedName>
        <fullName evidence="1">Uncharacterized protein</fullName>
    </submittedName>
</protein>
<dbReference type="EMBL" id="MPTO01000004">
    <property type="protein sequence ID" value="OME22986.1"/>
    <property type="molecule type" value="Genomic_DNA"/>
</dbReference>
<evidence type="ECO:0000313" key="1">
    <source>
        <dbReference type="EMBL" id="OME22986.1"/>
    </source>
</evidence>
<dbReference type="RefSeq" id="WP_076133694.1">
    <property type="nucleotide sequence ID" value="NZ_MPTO01000004.1"/>
</dbReference>
<dbReference type="AlphaFoldDB" id="A0AB36JJS4"/>
<dbReference type="Proteomes" id="UP000187323">
    <property type="component" value="Unassembled WGS sequence"/>
</dbReference>
<organism evidence="1 2">
    <name type="scientific">Paenibacillus odorifer</name>
    <dbReference type="NCBI Taxonomy" id="189426"/>
    <lineage>
        <taxon>Bacteria</taxon>
        <taxon>Bacillati</taxon>
        <taxon>Bacillota</taxon>
        <taxon>Bacilli</taxon>
        <taxon>Bacillales</taxon>
        <taxon>Paenibacillaceae</taxon>
        <taxon>Paenibacillus</taxon>
    </lineage>
</organism>
<sequence>MTEQDKSEFTKALAELYIKRRQEWWSAVDIVKEMRQKPTSTYPQVVVFQHYQNKVKSTAKWDQLVEVIELLPADFKEAIMLEVARIE</sequence>
<comment type="caution">
    <text evidence="1">The sequence shown here is derived from an EMBL/GenBank/DDBJ whole genome shotgun (WGS) entry which is preliminary data.</text>
</comment>